<dbReference type="SUPFAM" id="SSF51182">
    <property type="entry name" value="RmlC-like cupins"/>
    <property type="match status" value="1"/>
</dbReference>
<dbReference type="RefSeq" id="WP_238317368.1">
    <property type="nucleotide sequence ID" value="NZ_BQKV01000063.1"/>
</dbReference>
<comment type="caution">
    <text evidence="2">The sequence shown here is derived from an EMBL/GenBank/DDBJ whole genome shotgun (WGS) entry which is preliminary data.</text>
</comment>
<reference evidence="2" key="1">
    <citation type="journal article" date="2022" name="Int. J. Syst. Evol. Microbiol.">
        <title>Genome-based, phenotypic and chemotaxonomic classification of Faecalibacterium strains: proposal of three novel species Faecalibacterium duncaniae sp. nov., Faecalibacterium hattorii sp. nov. and Faecalibacterium gallinarum sp. nov. .</title>
        <authorList>
            <person name="Sakamoto M."/>
            <person name="Sakurai N."/>
            <person name="Tanno H."/>
            <person name="Iino T."/>
            <person name="Ohkuma M."/>
            <person name="Endo A."/>
        </authorList>
    </citation>
    <scope>NUCLEOTIDE SEQUENCE</scope>
    <source>
        <strain evidence="2">JCM 17207</strain>
    </source>
</reference>
<evidence type="ECO:0000313" key="3">
    <source>
        <dbReference type="Proteomes" id="UP001055185"/>
    </source>
</evidence>
<dbReference type="InterPro" id="IPR000888">
    <property type="entry name" value="RmlC-like"/>
</dbReference>
<evidence type="ECO:0000256" key="1">
    <source>
        <dbReference type="PIRSR" id="PIRSR600888-3"/>
    </source>
</evidence>
<evidence type="ECO:0000313" key="2">
    <source>
        <dbReference type="EMBL" id="GJN65121.1"/>
    </source>
</evidence>
<dbReference type="Proteomes" id="UP001055185">
    <property type="component" value="Unassembled WGS sequence"/>
</dbReference>
<gene>
    <name evidence="2" type="ORF">JCM17207_17460</name>
</gene>
<dbReference type="Pfam" id="PF00908">
    <property type="entry name" value="dTDP_sugar_isom"/>
    <property type="match status" value="1"/>
</dbReference>
<dbReference type="GO" id="GO:0005829">
    <property type="term" value="C:cytosol"/>
    <property type="evidence" value="ECO:0007669"/>
    <property type="project" value="TreeGrafter"/>
</dbReference>
<accession>A0AA37J0Q8</accession>
<feature type="site" description="Participates in a stacking interaction with the thymidine ring of dTDP-4-oxo-6-deoxyglucose" evidence="1">
    <location>
        <position position="136"/>
    </location>
</feature>
<dbReference type="InterPro" id="IPR011051">
    <property type="entry name" value="RmlC_Cupin_sf"/>
</dbReference>
<dbReference type="AlphaFoldDB" id="A0AA37J0Q8"/>
<keyword evidence="3" id="KW-1185">Reference proteome</keyword>
<name>A0AA37J0Q8_9FIRM</name>
<dbReference type="EMBL" id="BQKV01000063">
    <property type="protein sequence ID" value="GJN65121.1"/>
    <property type="molecule type" value="Genomic_DNA"/>
</dbReference>
<protein>
    <submittedName>
        <fullName evidence="2">dTDP-4-dehydrorhamnose 3,5-epimerase</fullName>
    </submittedName>
</protein>
<dbReference type="PANTHER" id="PTHR21047">
    <property type="entry name" value="DTDP-6-DEOXY-D-GLUCOSE-3,5 EPIMERASE"/>
    <property type="match status" value="1"/>
</dbReference>
<dbReference type="CDD" id="cd00438">
    <property type="entry name" value="cupin_RmlC"/>
    <property type="match status" value="1"/>
</dbReference>
<dbReference type="InterPro" id="IPR014710">
    <property type="entry name" value="RmlC-like_jellyroll"/>
</dbReference>
<organism evidence="2 3">
    <name type="scientific">Faecalibacterium gallinarum</name>
    <dbReference type="NCBI Taxonomy" id="2903556"/>
    <lineage>
        <taxon>Bacteria</taxon>
        <taxon>Bacillati</taxon>
        <taxon>Bacillota</taxon>
        <taxon>Clostridia</taxon>
        <taxon>Eubacteriales</taxon>
        <taxon>Oscillospiraceae</taxon>
        <taxon>Faecalibacterium</taxon>
    </lineage>
</organism>
<dbReference type="GO" id="GO:0019305">
    <property type="term" value="P:dTDP-rhamnose biosynthetic process"/>
    <property type="evidence" value="ECO:0007669"/>
    <property type="project" value="TreeGrafter"/>
</dbReference>
<dbReference type="GO" id="GO:0008830">
    <property type="term" value="F:dTDP-4-dehydrorhamnose 3,5-epimerase activity"/>
    <property type="evidence" value="ECO:0007669"/>
    <property type="project" value="InterPro"/>
</dbReference>
<dbReference type="PANTHER" id="PTHR21047:SF2">
    <property type="entry name" value="THYMIDINE DIPHOSPHO-4-KETO-RHAMNOSE 3,5-EPIMERASE"/>
    <property type="match status" value="1"/>
</dbReference>
<dbReference type="GO" id="GO:0000271">
    <property type="term" value="P:polysaccharide biosynthetic process"/>
    <property type="evidence" value="ECO:0007669"/>
    <property type="project" value="TreeGrafter"/>
</dbReference>
<dbReference type="Gene3D" id="2.60.120.10">
    <property type="entry name" value="Jelly Rolls"/>
    <property type="match status" value="1"/>
</dbReference>
<sequence length="186" mass="21158">MVVLEQKNGCILLENKKINDNRGWFSVQINADELSKYGFKRIVQLNHSLTLEKGVIRGFNYQAAPFQQMKIVRCVSGSIYSVGVDIDPHSINFGKWVGYVLSADNCKLMLVPRTFAHGFITLEENSEMEYFTDEIYSFESAKSIRFDDPDIGVDWTVNGKICPNENIISEKNRCAGMISDLRKEMA</sequence>
<proteinExistence type="predicted"/>